<sequence length="492" mass="53236">MDYKDCYGYLAALTFVASLCSGAPLTDNDPVAEQISDLCKEKFYVETLIQKLKQRVQSTAASIKDMEKLKATWEKAAAATSDAAKKCLFSALEHKADAELLRELPKIEEATEAVTTAQIALSEHVGMLGATITLAKTKLDSGSSNHGNANTGSIRIALSRTTATTDLCNEPATISDIKHGVSEIQADKLFKLKLTKPTDLHKHMFVDWLTIGGLTSCTAHRSYDQNFDAALSGCQYSASGKAVATQASTKPTYATAAVTLFKNNDPEQQCEVTDLAPGDSEDKHKKLQHSLCRALQLGNVKGHSLRQLDGTALQSDHVVANTIRNCDTVFQKLTAATDGEGTTELKKYIKEAYGSSASEFAEKFITNAEKLQMTLRLNDKIETKYLSAVSPGEQTAAALSHIQGLHNKRELEADKKNTVATPATDLAKKSEDCKGEKDETKCNKKDGCEFKDGECQVKVTTTTGTDGKTTNTTGSNSFVIHKTPLLHVCLLL</sequence>
<dbReference type="EMBL" id="KX699163">
    <property type="protein sequence ID" value="APD73119.1"/>
    <property type="molecule type" value="Genomic_DNA"/>
</dbReference>
<dbReference type="GO" id="GO:0005886">
    <property type="term" value="C:plasma membrane"/>
    <property type="evidence" value="ECO:0007669"/>
    <property type="project" value="UniProtKB-SubCell"/>
</dbReference>
<comment type="subcellular location">
    <subcellularLocation>
        <location evidence="2">Cell membrane</location>
        <topology evidence="2">Lipid-anchor</topology>
        <topology evidence="2">GPI-anchor</topology>
    </subcellularLocation>
</comment>
<dbReference type="SUPFAM" id="SSF58087">
    <property type="entry name" value="Variant surface glycoprotein (N-terminal domain)"/>
    <property type="match status" value="1"/>
</dbReference>
<evidence type="ECO:0000256" key="7">
    <source>
        <dbReference type="ARBA" id="ARBA00023288"/>
    </source>
</evidence>
<dbReference type="InterPro" id="IPR027446">
    <property type="entry name" value="VSG_C_dom_sf"/>
</dbReference>
<reference evidence="8" key="1">
    <citation type="submission" date="2016-08" db="EMBL/GenBank/DDBJ databases">
        <title>VSG repertoire of Trypanosoma brucei EATRO 1125.</title>
        <authorList>
            <person name="Cross G.A."/>
        </authorList>
    </citation>
    <scope>NUCLEOTIDE SEQUENCE</scope>
    <source>
        <strain evidence="8">EATRO 1125</strain>
    </source>
</reference>
<organism evidence="8">
    <name type="scientific">Trypanosoma brucei</name>
    <dbReference type="NCBI Taxonomy" id="5691"/>
    <lineage>
        <taxon>Eukaryota</taxon>
        <taxon>Discoba</taxon>
        <taxon>Euglenozoa</taxon>
        <taxon>Kinetoplastea</taxon>
        <taxon>Metakinetoplastina</taxon>
        <taxon>Trypanosomatida</taxon>
        <taxon>Trypanosomatidae</taxon>
        <taxon>Trypanosoma</taxon>
    </lineage>
</organism>
<keyword evidence="4" id="KW-0336">GPI-anchor</keyword>
<accession>A0A1J0R5K1</accession>
<keyword evidence="5" id="KW-0472">Membrane</keyword>
<dbReference type="VEuPathDB" id="TriTrypDB:Tb427_000567300"/>
<evidence type="ECO:0000256" key="2">
    <source>
        <dbReference type="ARBA" id="ARBA00004609"/>
    </source>
</evidence>
<evidence type="ECO:0000256" key="4">
    <source>
        <dbReference type="ARBA" id="ARBA00022622"/>
    </source>
</evidence>
<evidence type="ECO:0000256" key="6">
    <source>
        <dbReference type="ARBA" id="ARBA00023180"/>
    </source>
</evidence>
<dbReference type="VEuPathDB" id="TriTrypDB:Tb1125.9.17850"/>
<proteinExistence type="predicted"/>
<comment type="function">
    <text evidence="1">VSG forms a coat on the surface of the parasite. The trypanosome evades the immune response of the host by expressing a series of antigenically distinct VSGs from an estimated 1000 VSG genes.</text>
</comment>
<dbReference type="SUPFAM" id="SSF118251">
    <property type="entry name" value="Variant surface glycoprotein MITAT 1.2, VSG 221, C-terminal domain"/>
    <property type="match status" value="1"/>
</dbReference>
<keyword evidence="7" id="KW-0449">Lipoprotein</keyword>
<keyword evidence="6" id="KW-0325">Glycoprotein</keyword>
<protein>
    <submittedName>
        <fullName evidence="8">Variant surface glycoprotein 1125.295</fullName>
    </submittedName>
</protein>
<evidence type="ECO:0000256" key="1">
    <source>
        <dbReference type="ARBA" id="ARBA00002523"/>
    </source>
</evidence>
<keyword evidence="3" id="KW-1003">Cell membrane</keyword>
<evidence type="ECO:0000256" key="5">
    <source>
        <dbReference type="ARBA" id="ARBA00023136"/>
    </source>
</evidence>
<evidence type="ECO:0000313" key="8">
    <source>
        <dbReference type="EMBL" id="APD73119.1"/>
    </source>
</evidence>
<evidence type="ECO:0000256" key="3">
    <source>
        <dbReference type="ARBA" id="ARBA00022475"/>
    </source>
</evidence>
<dbReference type="AlphaFoldDB" id="A0A1J0R5K1"/>
<dbReference type="GO" id="GO:0098552">
    <property type="term" value="C:side of membrane"/>
    <property type="evidence" value="ECO:0007669"/>
    <property type="project" value="UniProtKB-KW"/>
</dbReference>
<name>A0A1J0R5K1_9TRYP</name>
<dbReference type="VEuPathDB" id="TriTrypDB:Tb927.9.17850"/>